<comment type="caution">
    <text evidence="6">The sequence shown here is derived from an EMBL/GenBank/DDBJ whole genome shotgun (WGS) entry which is preliminary data.</text>
</comment>
<gene>
    <name evidence="6" type="ORF">KEU06_23615</name>
</gene>
<evidence type="ECO:0000313" key="6">
    <source>
        <dbReference type="EMBL" id="MBS3651611.1"/>
    </source>
</evidence>
<dbReference type="PANTHER" id="PTHR22990:SF15">
    <property type="entry name" value="F-BOX ONLY PROTEIN 10"/>
    <property type="match status" value="1"/>
</dbReference>
<dbReference type="Pfam" id="PF05048">
    <property type="entry name" value="NosD"/>
    <property type="match status" value="1"/>
</dbReference>
<evidence type="ECO:0000256" key="2">
    <source>
        <dbReference type="ARBA" id="ARBA00022737"/>
    </source>
</evidence>
<dbReference type="InterPro" id="IPR006626">
    <property type="entry name" value="PbH1"/>
</dbReference>
<dbReference type="NCBIfam" id="TIGR03804">
    <property type="entry name" value="para_beta_helix"/>
    <property type="match status" value="2"/>
</dbReference>
<evidence type="ECO:0000259" key="5">
    <source>
        <dbReference type="SMART" id="SM00722"/>
    </source>
</evidence>
<dbReference type="InterPro" id="IPR022441">
    <property type="entry name" value="Para_beta_helix_rpt-2"/>
</dbReference>
<feature type="chain" id="PRO_5037874089" evidence="4">
    <location>
        <begin position="26"/>
        <end position="459"/>
    </location>
</feature>
<organism evidence="6 7">
    <name type="scientific">Pseudaminobacter soli</name>
    <name type="common">ex Zhang et al. 2022</name>
    <dbReference type="NCBI Taxonomy" id="2831468"/>
    <lineage>
        <taxon>Bacteria</taxon>
        <taxon>Pseudomonadati</taxon>
        <taxon>Pseudomonadota</taxon>
        <taxon>Alphaproteobacteria</taxon>
        <taxon>Hyphomicrobiales</taxon>
        <taxon>Phyllobacteriaceae</taxon>
        <taxon>Pseudaminobacter</taxon>
    </lineage>
</organism>
<keyword evidence="4" id="KW-0732">Signal</keyword>
<sequence>MHRRCISTLGMAALAAAILAMPAWAATIRKPADGSPLQPVLDQASPGDVILLAKGEHQGTLTIGKTLTLEGEPGAVVVGGGKGSVITVTAPRAIVRGVEIRGSGKDLYAMDSGIFVAQTATGTRIEENTFVDNLVGIYLHGAEDSLAKGNRIVGLREGRTSEAGDGISVWNAPGARIVDNDISFGRDGIFTKTSKRNVFSGNKLRNVRFGIHYMYTNDSEVSGNVSHDNTVGYAIMFSSRLRIVDNVSDGDRDHGLLLNYANGSQISGNVVRGKLLPAGRWTSAGQAGGSHGVPMEGEASNVARGSMRPGPEKCVFIYNANRNKFTDNWFEGCAIGIHFTAGSEGNAMTGNAFIRNRNQVKYVGTRYLDWSVAGRGNYWSDNPAFDLNDDGIGDNPYRPNDIIDRVLWTSPQAKVLVNSPAVQVIRWAQSQFPALLPGGVVDSRPLMAPPRHQERNNNG</sequence>
<dbReference type="InterPro" id="IPR007742">
    <property type="entry name" value="NosD_dom"/>
</dbReference>
<accession>A0A942E618</accession>
<dbReference type="Gene3D" id="2.160.20.10">
    <property type="entry name" value="Single-stranded right-handed beta-helix, Pectin lyase-like"/>
    <property type="match status" value="1"/>
</dbReference>
<dbReference type="PANTHER" id="PTHR22990">
    <property type="entry name" value="F-BOX ONLY PROTEIN"/>
    <property type="match status" value="1"/>
</dbReference>
<feature type="domain" description="Carbohydrate-binding/sugar hydrolysis" evidence="5">
    <location>
        <begin position="198"/>
        <end position="395"/>
    </location>
</feature>
<keyword evidence="7" id="KW-1185">Reference proteome</keyword>
<proteinExistence type="predicted"/>
<reference evidence="6" key="1">
    <citation type="submission" date="2021-04" db="EMBL/GenBank/DDBJ databases">
        <title>Pseudaminobacter soli sp. nov., isolated from paddy soil contaminated by heavy metals.</title>
        <authorList>
            <person name="Zhang K."/>
        </authorList>
    </citation>
    <scope>NUCLEOTIDE SEQUENCE</scope>
    <source>
        <strain evidence="6">19-2017</strain>
    </source>
</reference>
<dbReference type="SMART" id="SM00710">
    <property type="entry name" value="PbH1"/>
    <property type="match status" value="8"/>
</dbReference>
<evidence type="ECO:0000256" key="4">
    <source>
        <dbReference type="SAM" id="SignalP"/>
    </source>
</evidence>
<evidence type="ECO:0000256" key="1">
    <source>
        <dbReference type="ARBA" id="ARBA00004906"/>
    </source>
</evidence>
<feature type="signal peptide" evidence="4">
    <location>
        <begin position="1"/>
        <end position="25"/>
    </location>
</feature>
<dbReference type="InterPro" id="IPR026464">
    <property type="entry name" value="NosD_copper_fam"/>
</dbReference>
<dbReference type="RefSeq" id="WP_188257157.1">
    <property type="nucleotide sequence ID" value="NZ_JABVCF010000014.1"/>
</dbReference>
<feature type="domain" description="Carbohydrate-binding/sugar hydrolysis" evidence="5">
    <location>
        <begin position="44"/>
        <end position="192"/>
    </location>
</feature>
<dbReference type="SMART" id="SM00722">
    <property type="entry name" value="CASH"/>
    <property type="match status" value="2"/>
</dbReference>
<keyword evidence="2" id="KW-0677">Repeat</keyword>
<keyword evidence="3" id="KW-0833">Ubl conjugation pathway</keyword>
<evidence type="ECO:0000256" key="3">
    <source>
        <dbReference type="ARBA" id="ARBA00022786"/>
    </source>
</evidence>
<dbReference type="InterPro" id="IPR012334">
    <property type="entry name" value="Pectin_lyas_fold"/>
</dbReference>
<comment type="pathway">
    <text evidence="1">Protein modification; protein ubiquitination.</text>
</comment>
<dbReference type="InterPro" id="IPR006633">
    <property type="entry name" value="Carb-bd_sugar_hydrolysis-dom"/>
</dbReference>
<dbReference type="NCBIfam" id="TIGR04247">
    <property type="entry name" value="NosD_copper_fam"/>
    <property type="match status" value="1"/>
</dbReference>
<evidence type="ECO:0000313" key="7">
    <source>
        <dbReference type="Proteomes" id="UP000680348"/>
    </source>
</evidence>
<name>A0A942E618_9HYPH</name>
<dbReference type="InterPro" id="IPR011050">
    <property type="entry name" value="Pectin_lyase_fold/virulence"/>
</dbReference>
<dbReference type="AlphaFoldDB" id="A0A942E618"/>
<dbReference type="SUPFAM" id="SSF51126">
    <property type="entry name" value="Pectin lyase-like"/>
    <property type="match status" value="1"/>
</dbReference>
<protein>
    <submittedName>
        <fullName evidence="6">Nitrous oxide reductase family maturation protein NosD</fullName>
    </submittedName>
</protein>
<dbReference type="InterPro" id="IPR051550">
    <property type="entry name" value="SCF-Subunits/Alg-Epimerases"/>
</dbReference>
<dbReference type="EMBL" id="JAGWCR010000014">
    <property type="protein sequence ID" value="MBS3651611.1"/>
    <property type="molecule type" value="Genomic_DNA"/>
</dbReference>
<dbReference type="Proteomes" id="UP000680348">
    <property type="component" value="Unassembled WGS sequence"/>
</dbReference>